<sequence>MFPPWITPVLCWNLIQTITGLTVTFTASRSRVRPIVAALTALLAYALTSNIRTYFSGTRPSGPVVSMCWVNVLNAIDLLVLSRASFEAQLHYKNAKDEKKEKQHTKSGNDNSASLSKKLLFALEIPYNYRRINTPWQIRVLPAFNPRNPASVPTKTAFLLQSTLKLAIAGTLIHLLTIDAHNPHLSSVIAELDDSKSVLALPFRTRTPDSEPYARRLLIQALFTLSFGIVTRATIVGGYTSGSILAVLLGGDPADYPPIAGSLAEAWNLRRLWSLSWHQLLRKPLTSNATFLASCTLGIDPTSAAAHWVRVALTFAVSGVVHSLLDIGFGVPLSKTGGVYFYSLQILGFVIESVVGSMYRRVGGRFGLRLNPAVERGVGYVWVAAFLLWSTPVWINPILKGLWGDGTRVMSPWLGLSPEVVAL</sequence>
<name>A0ABR4LZZ8_9EURO</name>
<keyword evidence="10" id="KW-1185">Reference proteome</keyword>
<keyword evidence="6 7" id="KW-0472">Membrane</keyword>
<feature type="domain" description="Wax synthase" evidence="8">
    <location>
        <begin position="256"/>
        <end position="342"/>
    </location>
</feature>
<evidence type="ECO:0000256" key="3">
    <source>
        <dbReference type="ARBA" id="ARBA00022679"/>
    </source>
</evidence>
<accession>A0ABR4LZZ8</accession>
<dbReference type="PANTHER" id="PTHR31595">
    <property type="entry name" value="LONG-CHAIN-ALCOHOL O-FATTY-ACYLTRANSFERASE 3-RELATED"/>
    <property type="match status" value="1"/>
</dbReference>
<proteinExistence type="inferred from homology"/>
<evidence type="ECO:0000256" key="7">
    <source>
        <dbReference type="SAM" id="Phobius"/>
    </source>
</evidence>
<dbReference type="PANTHER" id="PTHR31595:SF60">
    <property type="entry name" value="BIOSYNTHESIS PROTEIN (TRI7), PUTATIVE (AFU_ORTHOLOGUE AFUA_8G05970)-RELATED"/>
    <property type="match status" value="1"/>
</dbReference>
<gene>
    <name evidence="9" type="ORF">BJX67DRAFT_346611</name>
</gene>
<evidence type="ECO:0000259" key="8">
    <source>
        <dbReference type="Pfam" id="PF13813"/>
    </source>
</evidence>
<evidence type="ECO:0000256" key="5">
    <source>
        <dbReference type="ARBA" id="ARBA00022989"/>
    </source>
</evidence>
<feature type="transmembrane region" description="Helical" evidence="7">
    <location>
        <begin position="35"/>
        <end position="55"/>
    </location>
</feature>
<organism evidence="9 10">
    <name type="scientific">Aspergillus lucknowensis</name>
    <dbReference type="NCBI Taxonomy" id="176173"/>
    <lineage>
        <taxon>Eukaryota</taxon>
        <taxon>Fungi</taxon>
        <taxon>Dikarya</taxon>
        <taxon>Ascomycota</taxon>
        <taxon>Pezizomycotina</taxon>
        <taxon>Eurotiomycetes</taxon>
        <taxon>Eurotiomycetidae</taxon>
        <taxon>Eurotiales</taxon>
        <taxon>Aspergillaceae</taxon>
        <taxon>Aspergillus</taxon>
        <taxon>Aspergillus subgen. Nidulantes</taxon>
    </lineage>
</organism>
<comment type="caution">
    <text evidence="9">The sequence shown here is derived from an EMBL/GenBank/DDBJ whole genome shotgun (WGS) entry which is preliminary data.</text>
</comment>
<keyword evidence="3 9" id="KW-0808">Transferase</keyword>
<evidence type="ECO:0000256" key="1">
    <source>
        <dbReference type="ARBA" id="ARBA00004141"/>
    </source>
</evidence>
<dbReference type="Proteomes" id="UP001610432">
    <property type="component" value="Unassembled WGS sequence"/>
</dbReference>
<dbReference type="RefSeq" id="XP_070889100.1">
    <property type="nucleotide sequence ID" value="XM_071028431.1"/>
</dbReference>
<evidence type="ECO:0000256" key="2">
    <source>
        <dbReference type="ARBA" id="ARBA00007282"/>
    </source>
</evidence>
<dbReference type="GO" id="GO:0016740">
    <property type="term" value="F:transferase activity"/>
    <property type="evidence" value="ECO:0007669"/>
    <property type="project" value="UniProtKB-KW"/>
</dbReference>
<feature type="transmembrane region" description="Helical" evidence="7">
    <location>
        <begin position="6"/>
        <end position="28"/>
    </location>
</feature>
<feature type="transmembrane region" description="Helical" evidence="7">
    <location>
        <begin position="380"/>
        <end position="399"/>
    </location>
</feature>
<reference evidence="9 10" key="1">
    <citation type="submission" date="2024-07" db="EMBL/GenBank/DDBJ databases">
        <title>Section-level genome sequencing and comparative genomics of Aspergillus sections Usti and Cavernicolus.</title>
        <authorList>
            <consortium name="Lawrence Berkeley National Laboratory"/>
            <person name="Nybo J.L."/>
            <person name="Vesth T.C."/>
            <person name="Theobald S."/>
            <person name="Frisvad J.C."/>
            <person name="Larsen T.O."/>
            <person name="Kjaerboelling I."/>
            <person name="Rothschild-Mancinelli K."/>
            <person name="Lyhne E.K."/>
            <person name="Kogle M.E."/>
            <person name="Barry K."/>
            <person name="Clum A."/>
            <person name="Na H."/>
            <person name="Ledsgaard L."/>
            <person name="Lin J."/>
            <person name="Lipzen A."/>
            <person name="Kuo A."/>
            <person name="Riley R."/>
            <person name="Mondo S."/>
            <person name="Labutti K."/>
            <person name="Haridas S."/>
            <person name="Pangalinan J."/>
            <person name="Salamov A.A."/>
            <person name="Simmons B.A."/>
            <person name="Magnuson J.K."/>
            <person name="Chen J."/>
            <person name="Drula E."/>
            <person name="Henrissat B."/>
            <person name="Wiebenga A."/>
            <person name="Lubbers R.J."/>
            <person name="Gomes A.C."/>
            <person name="Macurrencykelacurrency M.R."/>
            <person name="Stajich J."/>
            <person name="Grigoriev I.V."/>
            <person name="Mortensen U.H."/>
            <person name="De Vries R.P."/>
            <person name="Baker S.E."/>
            <person name="Andersen M.R."/>
        </authorList>
    </citation>
    <scope>NUCLEOTIDE SEQUENCE [LARGE SCALE GENOMIC DNA]</scope>
    <source>
        <strain evidence="9 10">CBS 449.75</strain>
    </source>
</reference>
<dbReference type="EMBL" id="JBFXLQ010000007">
    <property type="protein sequence ID" value="KAL2870121.1"/>
    <property type="molecule type" value="Genomic_DNA"/>
</dbReference>
<evidence type="ECO:0000256" key="4">
    <source>
        <dbReference type="ARBA" id="ARBA00022692"/>
    </source>
</evidence>
<keyword evidence="4 7" id="KW-0812">Transmembrane</keyword>
<dbReference type="InterPro" id="IPR044851">
    <property type="entry name" value="Wax_synthase"/>
</dbReference>
<evidence type="ECO:0000256" key="6">
    <source>
        <dbReference type="ARBA" id="ARBA00023136"/>
    </source>
</evidence>
<dbReference type="InterPro" id="IPR032805">
    <property type="entry name" value="Wax_synthase_dom"/>
</dbReference>
<comment type="subcellular location">
    <subcellularLocation>
        <location evidence="1">Membrane</location>
        <topology evidence="1">Multi-pass membrane protein</topology>
    </subcellularLocation>
</comment>
<comment type="similarity">
    <text evidence="2">Belongs to the wax synthase family.</text>
</comment>
<keyword evidence="5 7" id="KW-1133">Transmembrane helix</keyword>
<protein>
    <submittedName>
        <fullName evidence="9">Membrane bound O-acyl transferase family-domain-containing protein</fullName>
    </submittedName>
</protein>
<evidence type="ECO:0000313" key="10">
    <source>
        <dbReference type="Proteomes" id="UP001610432"/>
    </source>
</evidence>
<evidence type="ECO:0000313" key="9">
    <source>
        <dbReference type="EMBL" id="KAL2870121.1"/>
    </source>
</evidence>
<feature type="transmembrane region" description="Helical" evidence="7">
    <location>
        <begin position="339"/>
        <end position="359"/>
    </location>
</feature>
<dbReference type="GeneID" id="98143503"/>
<dbReference type="Pfam" id="PF13813">
    <property type="entry name" value="MBOAT_2"/>
    <property type="match status" value="1"/>
</dbReference>